<dbReference type="Pfam" id="PF00171">
    <property type="entry name" value="Aldedh"/>
    <property type="match status" value="3"/>
</dbReference>
<feature type="domain" description="Aldehyde dehydrogenase" evidence="5">
    <location>
        <begin position="139"/>
        <end position="413"/>
    </location>
</feature>
<dbReference type="InterPro" id="IPR029510">
    <property type="entry name" value="Ald_DH_CS_GLU"/>
</dbReference>
<comment type="similarity">
    <text evidence="1 4">Belongs to the aldehyde dehydrogenase family.</text>
</comment>
<dbReference type="PROSITE" id="PS00687">
    <property type="entry name" value="ALDEHYDE_DEHYDR_GLU"/>
    <property type="match status" value="1"/>
</dbReference>
<dbReference type="Proteomes" id="UP000283269">
    <property type="component" value="Unassembled WGS sequence"/>
</dbReference>
<dbReference type="InterPro" id="IPR015590">
    <property type="entry name" value="Aldehyde_DH_dom"/>
</dbReference>
<dbReference type="InterPro" id="IPR016162">
    <property type="entry name" value="Ald_DH_N"/>
</dbReference>
<dbReference type="EMBL" id="NHYD01000271">
    <property type="protein sequence ID" value="PPQ94688.1"/>
    <property type="molecule type" value="Genomic_DNA"/>
</dbReference>
<name>A0A409XVC6_PSICY</name>
<evidence type="ECO:0000256" key="4">
    <source>
        <dbReference type="RuleBase" id="RU003345"/>
    </source>
</evidence>
<dbReference type="PANTHER" id="PTHR11699">
    <property type="entry name" value="ALDEHYDE DEHYDROGENASE-RELATED"/>
    <property type="match status" value="1"/>
</dbReference>
<organism evidence="6 7">
    <name type="scientific">Psilocybe cyanescens</name>
    <dbReference type="NCBI Taxonomy" id="93625"/>
    <lineage>
        <taxon>Eukaryota</taxon>
        <taxon>Fungi</taxon>
        <taxon>Dikarya</taxon>
        <taxon>Basidiomycota</taxon>
        <taxon>Agaricomycotina</taxon>
        <taxon>Agaricomycetes</taxon>
        <taxon>Agaricomycetidae</taxon>
        <taxon>Agaricales</taxon>
        <taxon>Agaricineae</taxon>
        <taxon>Strophariaceae</taxon>
        <taxon>Psilocybe</taxon>
    </lineage>
</organism>
<dbReference type="InterPro" id="IPR016163">
    <property type="entry name" value="Ald_DH_C"/>
</dbReference>
<dbReference type="STRING" id="93625.A0A409XVC6"/>
<gene>
    <name evidence="6" type="ORF">CVT25_009543</name>
</gene>
<dbReference type="FunFam" id="3.40.605.10:FF:000007">
    <property type="entry name" value="NAD/NADP-dependent betaine aldehyde dehydrogenase"/>
    <property type="match status" value="1"/>
</dbReference>
<dbReference type="GO" id="GO:0016620">
    <property type="term" value="F:oxidoreductase activity, acting on the aldehyde or oxo group of donors, NAD or NADP as acceptor"/>
    <property type="evidence" value="ECO:0007669"/>
    <property type="project" value="InterPro"/>
</dbReference>
<dbReference type="OrthoDB" id="310895at2759"/>
<evidence type="ECO:0000313" key="7">
    <source>
        <dbReference type="Proteomes" id="UP000283269"/>
    </source>
</evidence>
<reference evidence="6 7" key="1">
    <citation type="journal article" date="2018" name="Evol. Lett.">
        <title>Horizontal gene cluster transfer increased hallucinogenic mushroom diversity.</title>
        <authorList>
            <person name="Reynolds H.T."/>
            <person name="Vijayakumar V."/>
            <person name="Gluck-Thaler E."/>
            <person name="Korotkin H.B."/>
            <person name="Matheny P.B."/>
            <person name="Slot J.C."/>
        </authorList>
    </citation>
    <scope>NUCLEOTIDE SEQUENCE [LARGE SCALE GENOMIC DNA]</scope>
    <source>
        <strain evidence="6 7">2631</strain>
    </source>
</reference>
<dbReference type="SUPFAM" id="SSF53720">
    <property type="entry name" value="ALDH-like"/>
    <property type="match status" value="2"/>
</dbReference>
<comment type="caution">
    <text evidence="6">The sequence shown here is derived from an EMBL/GenBank/DDBJ whole genome shotgun (WGS) entry which is preliminary data.</text>
</comment>
<dbReference type="Gene3D" id="3.40.309.10">
    <property type="entry name" value="Aldehyde Dehydrogenase, Chain A, domain 2"/>
    <property type="match status" value="2"/>
</dbReference>
<protein>
    <recommendedName>
        <fullName evidence="5">Aldehyde dehydrogenase domain-containing protein</fullName>
    </recommendedName>
</protein>
<dbReference type="AlphaFoldDB" id="A0A409XVC6"/>
<feature type="active site" evidence="3">
    <location>
        <position position="642"/>
    </location>
</feature>
<sequence>MSIQLEERLFIGDKKFASGYVAGAKEVDAAVDAAEKAWPAWANGDPTIRAKVLHKLGDLIDENAKNLGVVQSIPNGQTCGAVDDWYQGLHRDSHIYSNCRDKIHGKTSLDVPGFLGMQIRQPYGCIDLFLTFQKLPLSALLFADLAEDAGYVHLYPFKIDNLAPLQCSLPDEILSILSAARETGELLASHFTGSTVTRRVVSQAAAQSNLKTVALELCGQSLVIVFDDCDAEDAATRMLVKMYAAATRVYIQNFRFFAGKLVVAAEKLKFGDPNDREHKCILKYIDIGNEEGQSVLTTDVPSWIGTYVFVTQIYRATILSLRSSPTPKTTQPFGINQEEIFGPVAVLHRFSTEGKGVIYTNDTSQAIRFDKGLESRTVGVNTLVMTHPNLAYGGWKGSGIWRELVDHTIEAYMGFVEGSGERIDVINPATKEKIASVHVAGQKEVDAAVEAAEKAWPAWADGDPSTRARAMHKLADLVDENADALGLAQSLEMGKPIKDSVYAYALSTHEYKEIHGKTSLNVPGFLGLEIRQPYGVTAGIIPWNGPLAMLAWKTAPALATGNASIIKTSEKSPLSALLFAGLVAKAGIPDGVLSILSGARETGQLLASHMRIRKIAFTGSALVGKSVAEAAARSNLKSCTLELGGKSPVVVFEDCDMEDAVTRVLGGFNRNSGQICVAGTRLYVQDTIFDKFSQKLAASAESYKVGEPTDQSFSSGPQVDILQHKRILQYIETGKAEGAKVLTGGAAGDDKGFYVKPTIFVDVKDDATINKEEIFGPVAVLHKFSTEEEVLKRANDTEYGLAAYVFTKDVSRAIRFAKGLEAGQVGVNTTGNAHPDLAFGGWKGSGIGRELGDHSIDAYTEVKTIFIR</sequence>
<feature type="domain" description="Aldehyde dehydrogenase" evidence="5">
    <location>
        <begin position="415"/>
        <end position="865"/>
    </location>
</feature>
<keyword evidence="7" id="KW-1185">Reference proteome</keyword>
<dbReference type="FunFam" id="3.40.309.10:FF:000012">
    <property type="entry name" value="Betaine aldehyde dehydrogenase"/>
    <property type="match status" value="1"/>
</dbReference>
<evidence type="ECO:0000256" key="2">
    <source>
        <dbReference type="ARBA" id="ARBA00023002"/>
    </source>
</evidence>
<feature type="domain" description="Aldehyde dehydrogenase" evidence="5">
    <location>
        <begin position="14"/>
        <end position="130"/>
    </location>
</feature>
<evidence type="ECO:0000313" key="6">
    <source>
        <dbReference type="EMBL" id="PPQ94688.1"/>
    </source>
</evidence>
<dbReference type="InParanoid" id="A0A409XVC6"/>
<proteinExistence type="inferred from homology"/>
<dbReference type="InterPro" id="IPR016161">
    <property type="entry name" value="Ald_DH/histidinol_DH"/>
</dbReference>
<evidence type="ECO:0000256" key="1">
    <source>
        <dbReference type="ARBA" id="ARBA00009986"/>
    </source>
</evidence>
<keyword evidence="2 4" id="KW-0560">Oxidoreductase</keyword>
<dbReference type="Gene3D" id="3.40.605.10">
    <property type="entry name" value="Aldehyde Dehydrogenase, Chain A, domain 1"/>
    <property type="match status" value="3"/>
</dbReference>
<accession>A0A409XVC6</accession>
<evidence type="ECO:0000256" key="3">
    <source>
        <dbReference type="PROSITE-ProRule" id="PRU10007"/>
    </source>
</evidence>
<evidence type="ECO:0000259" key="5">
    <source>
        <dbReference type="Pfam" id="PF00171"/>
    </source>
</evidence>